<keyword evidence="4" id="KW-0804">Transcription</keyword>
<feature type="domain" description="PRD" evidence="6">
    <location>
        <begin position="174"/>
        <end position="282"/>
    </location>
</feature>
<dbReference type="InterPro" id="IPR013011">
    <property type="entry name" value="PTS_EIIB_2"/>
</dbReference>
<dbReference type="InterPro" id="IPR036390">
    <property type="entry name" value="WH_DNA-bd_sf"/>
</dbReference>
<dbReference type="Pfam" id="PF00874">
    <property type="entry name" value="PRD"/>
    <property type="match status" value="2"/>
</dbReference>
<dbReference type="PANTHER" id="PTHR30185">
    <property type="entry name" value="CRYPTIC BETA-GLUCOSIDE BGL OPERON ANTITERMINATOR"/>
    <property type="match status" value="1"/>
</dbReference>
<proteinExistence type="predicted"/>
<dbReference type="InterPro" id="IPR011608">
    <property type="entry name" value="PRD"/>
</dbReference>
<evidence type="ECO:0000259" key="5">
    <source>
        <dbReference type="PROSITE" id="PS51099"/>
    </source>
</evidence>
<dbReference type="SUPFAM" id="SSF46785">
    <property type="entry name" value="Winged helix' DNA-binding domain"/>
    <property type="match status" value="1"/>
</dbReference>
<dbReference type="Pfam" id="PF08279">
    <property type="entry name" value="HTH_11"/>
    <property type="match status" value="1"/>
</dbReference>
<dbReference type="AlphaFoldDB" id="A0A6N2XZ74"/>
<dbReference type="SUPFAM" id="SSF63520">
    <property type="entry name" value="PTS-regulatory domain, PRD"/>
    <property type="match status" value="2"/>
</dbReference>
<dbReference type="GO" id="GO:0009401">
    <property type="term" value="P:phosphoenolpyruvate-dependent sugar phosphotransferase system"/>
    <property type="evidence" value="ECO:0007669"/>
    <property type="project" value="InterPro"/>
</dbReference>
<gene>
    <name evidence="7" type="primary">licR_6</name>
    <name evidence="7" type="ORF">CRLFYP8_01292</name>
</gene>
<dbReference type="Gene3D" id="1.10.10.10">
    <property type="entry name" value="Winged helix-like DNA-binding domain superfamily/Winged helix DNA-binding domain"/>
    <property type="match status" value="1"/>
</dbReference>
<dbReference type="InterPro" id="IPR013196">
    <property type="entry name" value="HTH_11"/>
</dbReference>
<dbReference type="Pfam" id="PF05043">
    <property type="entry name" value="Mga"/>
    <property type="match status" value="1"/>
</dbReference>
<dbReference type="CDD" id="cd05568">
    <property type="entry name" value="PTS_IIB_bgl_like"/>
    <property type="match status" value="1"/>
</dbReference>
<evidence type="ECO:0000259" key="6">
    <source>
        <dbReference type="PROSITE" id="PS51372"/>
    </source>
</evidence>
<keyword evidence="3" id="KW-0010">Activator</keyword>
<dbReference type="InterPro" id="IPR036634">
    <property type="entry name" value="PRD_sf"/>
</dbReference>
<dbReference type="RefSeq" id="WP_156635122.1">
    <property type="nucleotide sequence ID" value="NZ_BAABXX010000001.1"/>
</dbReference>
<evidence type="ECO:0000256" key="3">
    <source>
        <dbReference type="ARBA" id="ARBA00023159"/>
    </source>
</evidence>
<evidence type="ECO:0000256" key="4">
    <source>
        <dbReference type="ARBA" id="ARBA00023163"/>
    </source>
</evidence>
<organism evidence="7">
    <name type="scientific">Thomasclavelia ramosa</name>
    <dbReference type="NCBI Taxonomy" id="1547"/>
    <lineage>
        <taxon>Bacteria</taxon>
        <taxon>Bacillati</taxon>
        <taxon>Bacillota</taxon>
        <taxon>Erysipelotrichia</taxon>
        <taxon>Erysipelotrichales</taxon>
        <taxon>Coprobacillaceae</taxon>
        <taxon>Thomasclavelia</taxon>
    </lineage>
</organism>
<dbReference type="InterPro" id="IPR036388">
    <property type="entry name" value="WH-like_DNA-bd_sf"/>
</dbReference>
<keyword evidence="1" id="KW-0677">Repeat</keyword>
<evidence type="ECO:0000256" key="2">
    <source>
        <dbReference type="ARBA" id="ARBA00023015"/>
    </source>
</evidence>
<dbReference type="InterPro" id="IPR007737">
    <property type="entry name" value="Mga_HTH"/>
</dbReference>
<keyword evidence="2" id="KW-0805">Transcription regulation</keyword>
<dbReference type="Gene3D" id="1.10.1790.10">
    <property type="entry name" value="PRD domain"/>
    <property type="match status" value="2"/>
</dbReference>
<evidence type="ECO:0000313" key="7">
    <source>
        <dbReference type="EMBL" id="VYT59779.1"/>
    </source>
</evidence>
<dbReference type="PANTHER" id="PTHR30185:SF13">
    <property type="entry name" value="LICABCH OPERON REGULATOR-RELATED"/>
    <property type="match status" value="1"/>
</dbReference>
<dbReference type="GO" id="GO:0008982">
    <property type="term" value="F:protein-N(PI)-phosphohistidine-sugar phosphotransferase activity"/>
    <property type="evidence" value="ECO:0007669"/>
    <property type="project" value="InterPro"/>
</dbReference>
<feature type="domain" description="PRD" evidence="6">
    <location>
        <begin position="290"/>
        <end position="397"/>
    </location>
</feature>
<reference evidence="7" key="1">
    <citation type="submission" date="2019-11" db="EMBL/GenBank/DDBJ databases">
        <authorList>
            <person name="Feng L."/>
        </authorList>
    </citation>
    <scope>NUCLEOTIDE SEQUENCE</scope>
    <source>
        <strain evidence="7">CramosumLFYP8</strain>
    </source>
</reference>
<dbReference type="PROSITE" id="PS51372">
    <property type="entry name" value="PRD_2"/>
    <property type="match status" value="2"/>
</dbReference>
<dbReference type="InterPro" id="IPR050661">
    <property type="entry name" value="BglG_antiterminators"/>
</dbReference>
<feature type="domain" description="PTS EIIB type-2" evidence="5">
    <location>
        <begin position="401"/>
        <end position="492"/>
    </location>
</feature>
<evidence type="ECO:0000256" key="1">
    <source>
        <dbReference type="ARBA" id="ARBA00022737"/>
    </source>
</evidence>
<protein>
    <submittedName>
        <fullName evidence="7">Putative licABCH operon regulator</fullName>
    </submittedName>
</protein>
<dbReference type="Gene3D" id="3.40.50.2300">
    <property type="match status" value="1"/>
</dbReference>
<dbReference type="PROSITE" id="PS51099">
    <property type="entry name" value="PTS_EIIB_TYPE_2"/>
    <property type="match status" value="1"/>
</dbReference>
<sequence>MSVVTKRQLNLLQVFMDSNRYLTGQKLSQLLNVSSKTIRNEIKILNQLMNNFALIQSIPSHGYQISIFDDDLFNCWIDKVSKQWSYFIPTNPLERAYYILGLMLESQEFIKIDDISDILFIDRTSVSRSLKYIRERLNDFDLKIVQKTGKGLKIEGEEFRYRLCMAEYIYHKIGMLSTKIGEDHEFIDELRKVIFNDGITMPQRVFQNFIIHIQVQLNRIQRKCYILFHDNEIEKMKMEYEFLVAKDVSKVINKYFHIELSVEEQCYLAIHILGKKSNSTSAIESCINDQLKEEIDIIVEKMFNQVKKVFNIDFHNDMYLRKALGIHINPMENRLKFNTYSRNPLIYVIKENYTLAYILSMEAWLAIYNNADYINVEDEIGYIAIHFQYALERRKRNIAKKRVLLINEYNVAMSELLSFSILKRYKDSLVIEKTISAGELSKYHLESYDYIITTVPLDESLDIPVIRIHPIITTHDFEVLNKYFRQINEYKLSDFLKKEDTYFIDCETKDDVISYIFEHESVSFETFYHTNPLIGFETSLQTVIHYMPIYNQKSSINAYLLSKPIVWKNKLVKIIFVLKLGIDSEQLLQSLQEFFFQKECMDTFLNNMILEEGDEHNKS</sequence>
<dbReference type="EMBL" id="CACRTL010000008">
    <property type="protein sequence ID" value="VYT59779.1"/>
    <property type="molecule type" value="Genomic_DNA"/>
</dbReference>
<name>A0A6N2XZ74_9FIRM</name>
<accession>A0A6N2XZ74</accession>
<dbReference type="GO" id="GO:0006355">
    <property type="term" value="P:regulation of DNA-templated transcription"/>
    <property type="evidence" value="ECO:0007669"/>
    <property type="project" value="InterPro"/>
</dbReference>